<keyword evidence="2" id="KW-1185">Reference proteome</keyword>
<organism evidence="1 2">
    <name type="scientific">Forsythia ovata</name>
    <dbReference type="NCBI Taxonomy" id="205694"/>
    <lineage>
        <taxon>Eukaryota</taxon>
        <taxon>Viridiplantae</taxon>
        <taxon>Streptophyta</taxon>
        <taxon>Embryophyta</taxon>
        <taxon>Tracheophyta</taxon>
        <taxon>Spermatophyta</taxon>
        <taxon>Magnoliopsida</taxon>
        <taxon>eudicotyledons</taxon>
        <taxon>Gunneridae</taxon>
        <taxon>Pentapetalae</taxon>
        <taxon>asterids</taxon>
        <taxon>lamiids</taxon>
        <taxon>Lamiales</taxon>
        <taxon>Oleaceae</taxon>
        <taxon>Forsythieae</taxon>
        <taxon>Forsythia</taxon>
    </lineage>
</organism>
<gene>
    <name evidence="1" type="ORF">Fot_14554</name>
</gene>
<dbReference type="Proteomes" id="UP001604277">
    <property type="component" value="Unassembled WGS sequence"/>
</dbReference>
<evidence type="ECO:0000313" key="1">
    <source>
        <dbReference type="EMBL" id="KAL2545321.1"/>
    </source>
</evidence>
<comment type="caution">
    <text evidence="1">The sequence shown here is derived from an EMBL/GenBank/DDBJ whole genome shotgun (WGS) entry which is preliminary data.</text>
</comment>
<proteinExistence type="predicted"/>
<evidence type="ECO:0000313" key="2">
    <source>
        <dbReference type="Proteomes" id="UP001604277"/>
    </source>
</evidence>
<reference evidence="2" key="1">
    <citation type="submission" date="2024-07" db="EMBL/GenBank/DDBJ databases">
        <title>Two chromosome-level genome assemblies of Korean endemic species Abeliophyllum distichum and Forsythia ovata (Oleaceae).</title>
        <authorList>
            <person name="Jang H."/>
        </authorList>
    </citation>
    <scope>NUCLEOTIDE SEQUENCE [LARGE SCALE GENOMIC DNA]</scope>
</reference>
<accession>A0ABD1W6N7</accession>
<sequence>MGTKGDKVKGVAGGEFDGCEIGNEGDLVGIEGKMETRGEIVGVEGEMENDGQAAGIEGEMDNDGQVADGVGKQTESAYVPQFTEYTDCHIELECEAFLDRHQEDIWNI</sequence>
<protein>
    <submittedName>
        <fullName evidence="1">Uncharacterized protein</fullName>
    </submittedName>
</protein>
<dbReference type="EMBL" id="JBFOLJ010000004">
    <property type="protein sequence ID" value="KAL2545321.1"/>
    <property type="molecule type" value="Genomic_DNA"/>
</dbReference>
<dbReference type="AlphaFoldDB" id="A0ABD1W6N7"/>
<name>A0ABD1W6N7_9LAMI</name>